<dbReference type="PROSITE" id="PS51186">
    <property type="entry name" value="GNAT"/>
    <property type="match status" value="1"/>
</dbReference>
<dbReference type="InterPro" id="IPR000182">
    <property type="entry name" value="GNAT_dom"/>
</dbReference>
<accession>A0A2H6CZW2</accession>
<dbReference type="AlphaFoldDB" id="A0A2H6CZW2"/>
<evidence type="ECO:0000313" key="1">
    <source>
        <dbReference type="EMBL" id="GBD68360.1"/>
    </source>
</evidence>
<keyword evidence="1" id="KW-0808">Transferase</keyword>
<proteinExistence type="predicted"/>
<dbReference type="GO" id="GO:0016747">
    <property type="term" value="F:acyltransferase activity, transferring groups other than amino-acyl groups"/>
    <property type="evidence" value="ECO:0007669"/>
    <property type="project" value="InterPro"/>
</dbReference>
<keyword evidence="2" id="KW-1185">Reference proteome</keyword>
<name>A0A2H6CZW2_TETHA</name>
<gene>
    <name evidence="1" type="ORF">TEHN7118_1166</name>
</gene>
<sequence>MKENNVEIKVNESLSVEEVAAVYKETAFDKPLEDKNRLQEMINHTPLVFSAWRNGILLGFARCLTDFEYFCYLSDILILPAYQKQGIGKILVDEMKQYLGSKTTISLRADEKALGFYKQLDFQPTDKMYRIHREG</sequence>
<reference evidence="1 2" key="1">
    <citation type="submission" date="2016-05" db="EMBL/GenBank/DDBJ databases">
        <title>Whole genome sequencing of Tetragenococcus halophilus subsp. halophilus NISL 7118.</title>
        <authorList>
            <person name="Shiwa Y."/>
            <person name="Nishimura I."/>
            <person name="Yoshikawa H."/>
            <person name="Koyama Y."/>
            <person name="Oguma T."/>
        </authorList>
    </citation>
    <scope>NUCLEOTIDE SEQUENCE [LARGE SCALE GENOMIC DNA]</scope>
    <source>
        <strain evidence="1 2">NISL 7118</strain>
    </source>
</reference>
<dbReference type="CDD" id="cd04301">
    <property type="entry name" value="NAT_SF"/>
    <property type="match status" value="1"/>
</dbReference>
<dbReference type="Gene3D" id="3.40.630.30">
    <property type="match status" value="1"/>
</dbReference>
<dbReference type="GeneID" id="64053147"/>
<dbReference type="PANTHER" id="PTHR43233">
    <property type="entry name" value="FAMILY N-ACETYLTRANSFERASE, PUTATIVE (AFU_ORTHOLOGUE AFUA_6G03350)-RELATED"/>
    <property type="match status" value="1"/>
</dbReference>
<dbReference type="RefSeq" id="WP_014123557.1">
    <property type="nucleotide sequence ID" value="NZ_BAABQP010000014.1"/>
</dbReference>
<dbReference type="PANTHER" id="PTHR43233:SF1">
    <property type="entry name" value="FAMILY N-ACETYLTRANSFERASE, PUTATIVE (AFU_ORTHOLOGUE AFUA_6G03350)-RELATED"/>
    <property type="match status" value="1"/>
</dbReference>
<dbReference type="InterPro" id="IPR016181">
    <property type="entry name" value="Acyl_CoA_acyltransferase"/>
</dbReference>
<comment type="caution">
    <text evidence="1">The sequence shown here is derived from an EMBL/GenBank/DDBJ whole genome shotgun (WGS) entry which is preliminary data.</text>
</comment>
<dbReference type="Pfam" id="PF00583">
    <property type="entry name" value="Acetyltransf_1"/>
    <property type="match status" value="1"/>
</dbReference>
<organism evidence="1 2">
    <name type="scientific">Tetragenococcus halophilus subsp. halophilus</name>
    <dbReference type="NCBI Taxonomy" id="1513897"/>
    <lineage>
        <taxon>Bacteria</taxon>
        <taxon>Bacillati</taxon>
        <taxon>Bacillota</taxon>
        <taxon>Bacilli</taxon>
        <taxon>Lactobacillales</taxon>
        <taxon>Enterococcaceae</taxon>
        <taxon>Tetragenococcus</taxon>
    </lineage>
</organism>
<dbReference type="InterPro" id="IPR053144">
    <property type="entry name" value="Acetyltransferase_Butenolide"/>
</dbReference>
<dbReference type="Proteomes" id="UP000236214">
    <property type="component" value="Unassembled WGS sequence"/>
</dbReference>
<dbReference type="EMBL" id="BDEC01000043">
    <property type="protein sequence ID" value="GBD68360.1"/>
    <property type="molecule type" value="Genomic_DNA"/>
</dbReference>
<dbReference type="SUPFAM" id="SSF55729">
    <property type="entry name" value="Acyl-CoA N-acyltransferases (Nat)"/>
    <property type="match status" value="1"/>
</dbReference>
<protein>
    <submittedName>
        <fullName evidence="1">Putative acetyltransferase</fullName>
    </submittedName>
</protein>
<evidence type="ECO:0000313" key="2">
    <source>
        <dbReference type="Proteomes" id="UP000236214"/>
    </source>
</evidence>